<sequence>MAVTFLKGISLTSVDSKGQYVESLNMGLQMAIPYDAANIFNRPIAAFISTFLSICLAAILFFGVITSPFGYMFGIPSRKYVLGTVGARSFSSFDNSSLPLEESLVLENIQQFDILNSMAFLQEGELDECKLLLVCYAHGVFKNLPAKVLRLYQFFSRRLMGADEDIKNAVKNGLKGTDTCDSVYSSCPFDAFRLSTRMLRKILPSWWGKRAERSSCSAWSVAS</sequence>
<proteinExistence type="predicted"/>
<name>A0A8J2KB93_9HEXA</name>
<dbReference type="EMBL" id="CAJVCH010103181">
    <property type="protein sequence ID" value="CAG7723850.1"/>
    <property type="molecule type" value="Genomic_DNA"/>
</dbReference>
<reference evidence="2" key="1">
    <citation type="submission" date="2021-06" db="EMBL/GenBank/DDBJ databases">
        <authorList>
            <person name="Hodson N. C."/>
            <person name="Mongue J. A."/>
            <person name="Jaron S. K."/>
        </authorList>
    </citation>
    <scope>NUCLEOTIDE SEQUENCE</scope>
</reference>
<keyword evidence="1" id="KW-1133">Transmembrane helix</keyword>
<accession>A0A8J2KB93</accession>
<dbReference type="OrthoDB" id="10643526at2759"/>
<evidence type="ECO:0000256" key="1">
    <source>
        <dbReference type="SAM" id="Phobius"/>
    </source>
</evidence>
<dbReference type="AlphaFoldDB" id="A0A8J2KB93"/>
<evidence type="ECO:0000313" key="3">
    <source>
        <dbReference type="Proteomes" id="UP000708208"/>
    </source>
</evidence>
<feature type="transmembrane region" description="Helical" evidence="1">
    <location>
        <begin position="44"/>
        <end position="71"/>
    </location>
</feature>
<comment type="caution">
    <text evidence="2">The sequence shown here is derived from an EMBL/GenBank/DDBJ whole genome shotgun (WGS) entry which is preliminary data.</text>
</comment>
<dbReference type="Proteomes" id="UP000708208">
    <property type="component" value="Unassembled WGS sequence"/>
</dbReference>
<evidence type="ECO:0000313" key="2">
    <source>
        <dbReference type="EMBL" id="CAG7723850.1"/>
    </source>
</evidence>
<keyword evidence="3" id="KW-1185">Reference proteome</keyword>
<keyword evidence="1" id="KW-0472">Membrane</keyword>
<protein>
    <submittedName>
        <fullName evidence="2">Uncharacterized protein</fullName>
    </submittedName>
</protein>
<organism evidence="2 3">
    <name type="scientific">Allacma fusca</name>
    <dbReference type="NCBI Taxonomy" id="39272"/>
    <lineage>
        <taxon>Eukaryota</taxon>
        <taxon>Metazoa</taxon>
        <taxon>Ecdysozoa</taxon>
        <taxon>Arthropoda</taxon>
        <taxon>Hexapoda</taxon>
        <taxon>Collembola</taxon>
        <taxon>Symphypleona</taxon>
        <taxon>Sminthuridae</taxon>
        <taxon>Allacma</taxon>
    </lineage>
</organism>
<keyword evidence="1" id="KW-0812">Transmembrane</keyword>
<gene>
    <name evidence="2" type="ORF">AFUS01_LOCUS12910</name>
</gene>